<dbReference type="Proteomes" id="UP001163105">
    <property type="component" value="Unassembled WGS sequence"/>
</dbReference>
<dbReference type="GO" id="GO:0016787">
    <property type="term" value="F:hydrolase activity"/>
    <property type="evidence" value="ECO:0007669"/>
    <property type="project" value="UniProtKB-KW"/>
</dbReference>
<evidence type="ECO:0000313" key="1">
    <source>
        <dbReference type="EMBL" id="KAJ6441511.1"/>
    </source>
</evidence>
<name>A0AB34FRS3_9HYPO</name>
<reference evidence="1" key="1">
    <citation type="submission" date="2023-01" db="EMBL/GenBank/DDBJ databases">
        <title>The growth and conidiation of Purpureocillium lavendulum are regulated by nitrogen source and histone H3K14 acetylation.</title>
        <authorList>
            <person name="Tang P."/>
            <person name="Han J."/>
            <person name="Zhang C."/>
            <person name="Tang P."/>
            <person name="Qi F."/>
            <person name="Zhang K."/>
            <person name="Liang L."/>
        </authorList>
    </citation>
    <scope>NUCLEOTIDE SEQUENCE</scope>
    <source>
        <strain evidence="1">YMF1.00683</strain>
    </source>
</reference>
<keyword evidence="2" id="KW-1185">Reference proteome</keyword>
<keyword evidence="1" id="KW-0378">Hydrolase</keyword>
<proteinExistence type="predicted"/>
<comment type="caution">
    <text evidence="1">The sequence shown here is derived from an EMBL/GenBank/DDBJ whole genome shotgun (WGS) entry which is preliminary data.</text>
</comment>
<accession>A0AB34FRS3</accession>
<dbReference type="AlphaFoldDB" id="A0AB34FRS3"/>
<organism evidence="1 2">
    <name type="scientific">Purpureocillium lavendulum</name>
    <dbReference type="NCBI Taxonomy" id="1247861"/>
    <lineage>
        <taxon>Eukaryota</taxon>
        <taxon>Fungi</taxon>
        <taxon>Dikarya</taxon>
        <taxon>Ascomycota</taxon>
        <taxon>Pezizomycotina</taxon>
        <taxon>Sordariomycetes</taxon>
        <taxon>Hypocreomycetidae</taxon>
        <taxon>Hypocreales</taxon>
        <taxon>Ophiocordycipitaceae</taxon>
        <taxon>Purpureocillium</taxon>
    </lineage>
</organism>
<gene>
    <name evidence="1" type="ORF">O9K51_05062</name>
</gene>
<protein>
    <submittedName>
        <fullName evidence="1">Glycoside hydrolase family 25</fullName>
    </submittedName>
</protein>
<dbReference type="EMBL" id="JAQHRD010000004">
    <property type="protein sequence ID" value="KAJ6441511.1"/>
    <property type="molecule type" value="Genomic_DNA"/>
</dbReference>
<sequence length="391" mass="43743">MDNPTFTKKRRDPPGLSVAFEIDFMVAKWRRKARRSPGGAVSGGRWACPALAENPTADILRHCTSVLNSGGIKAAAQESQPADQHALWDNNAIDSWLLQPSSRAVPREDAPPEFEWVGVKLRSPLLPHAKAMVDKPSFKRCIAALQMAVHMHVNSTCQFNAFVQPAEGRMDHSAAKRLATLILLLEKHLLLPLNPSAARSMLVTEHSKLAKGRKSTRSRNPHVLASLQHHVSRIHDRALYGQLLHLWGCRDLNEVADLLCSSDGQPLAFSLQLYRDSQARRCQADSSNCLAAFRYALWHPYEQLDVTELWLRLLISICAASQSEEKLFADFAMQTHEMTTWLDKAGSTDDESLPALLHRFNLSGDESAWRKVRGAYRRGRPVSSCKDHSHS</sequence>
<evidence type="ECO:0000313" key="2">
    <source>
        <dbReference type="Proteomes" id="UP001163105"/>
    </source>
</evidence>